<dbReference type="AlphaFoldDB" id="A0AAV4ZUU9"/>
<evidence type="ECO:0000313" key="3">
    <source>
        <dbReference type="Proteomes" id="UP001055247"/>
    </source>
</evidence>
<reference evidence="2" key="2">
    <citation type="submission" date="2021-08" db="EMBL/GenBank/DDBJ databases">
        <authorList>
            <person name="Tani A."/>
            <person name="Ola A."/>
            <person name="Ogura Y."/>
            <person name="Katsura K."/>
            <person name="Hayashi T."/>
        </authorList>
    </citation>
    <scope>NUCLEOTIDE SEQUENCE</scope>
    <source>
        <strain evidence="2">DSM 16372</strain>
    </source>
</reference>
<comment type="caution">
    <text evidence="2">The sequence shown here is derived from an EMBL/GenBank/DDBJ whole genome shotgun (WGS) entry which is preliminary data.</text>
</comment>
<dbReference type="RefSeq" id="WP_238231794.1">
    <property type="nucleotide sequence ID" value="NZ_BPQO01000033.1"/>
</dbReference>
<evidence type="ECO:0000256" key="1">
    <source>
        <dbReference type="SAM" id="MobiDB-lite"/>
    </source>
</evidence>
<reference evidence="2" key="1">
    <citation type="journal article" date="2016" name="Front. Microbiol.">
        <title>Genome Sequence of the Piezophilic, Mesophilic Sulfate-Reducing Bacterium Desulfovibrio indicus J2T.</title>
        <authorList>
            <person name="Cao J."/>
            <person name="Maignien L."/>
            <person name="Shao Z."/>
            <person name="Alain K."/>
            <person name="Jebbar M."/>
        </authorList>
    </citation>
    <scope>NUCLEOTIDE SEQUENCE</scope>
    <source>
        <strain evidence="2">DSM 16372</strain>
    </source>
</reference>
<accession>A0AAV4ZUU9</accession>
<gene>
    <name evidence="2" type="ORF">BHAOGJBA_5467</name>
</gene>
<keyword evidence="3" id="KW-1185">Reference proteome</keyword>
<protein>
    <submittedName>
        <fullName evidence="2">Uncharacterized protein</fullName>
    </submittedName>
</protein>
<dbReference type="Proteomes" id="UP001055247">
    <property type="component" value="Unassembled WGS sequence"/>
</dbReference>
<evidence type="ECO:0000313" key="2">
    <source>
        <dbReference type="EMBL" id="GJD91914.1"/>
    </source>
</evidence>
<sequence>MTNTGQAIPPAAASLEGRISSQGDPDRAADAAPGPRVPDEDLEKRQDQLLDEAVEETFPASDPISPKRITK</sequence>
<feature type="region of interest" description="Disordered" evidence="1">
    <location>
        <begin position="1"/>
        <end position="71"/>
    </location>
</feature>
<name>A0AAV4ZUU9_9HYPH</name>
<proteinExistence type="predicted"/>
<dbReference type="EMBL" id="BPQO01000033">
    <property type="protein sequence ID" value="GJD91914.1"/>
    <property type="molecule type" value="Genomic_DNA"/>
</dbReference>
<feature type="compositionally biased region" description="Basic and acidic residues" evidence="1">
    <location>
        <begin position="37"/>
        <end position="48"/>
    </location>
</feature>
<organism evidence="2 3">
    <name type="scientific">Methylobacterium hispanicum</name>
    <dbReference type="NCBI Taxonomy" id="270350"/>
    <lineage>
        <taxon>Bacteria</taxon>
        <taxon>Pseudomonadati</taxon>
        <taxon>Pseudomonadota</taxon>
        <taxon>Alphaproteobacteria</taxon>
        <taxon>Hyphomicrobiales</taxon>
        <taxon>Methylobacteriaceae</taxon>
        <taxon>Methylobacterium</taxon>
    </lineage>
</organism>